<dbReference type="PANTHER" id="PTHR13710:SF108">
    <property type="entry name" value="ATP-DEPENDENT DNA HELICASE Q4"/>
    <property type="match status" value="1"/>
</dbReference>
<dbReference type="SMART" id="SM00490">
    <property type="entry name" value="HELICc"/>
    <property type="match status" value="1"/>
</dbReference>
<dbReference type="InterPro" id="IPR001650">
    <property type="entry name" value="Helicase_C-like"/>
</dbReference>
<accession>A0AAD9KFK6</accession>
<dbReference type="Pfam" id="PF00271">
    <property type="entry name" value="Helicase_C"/>
    <property type="match status" value="1"/>
</dbReference>
<dbReference type="AlphaFoldDB" id="A0AAD9KFK6"/>
<proteinExistence type="inferred from homology"/>
<comment type="catalytic activity">
    <reaction evidence="2">
        <text>Couples ATP hydrolysis with the unwinding of duplex DNA by translocating in the 3'-5' direction.</text>
        <dbReference type="EC" id="5.6.2.4"/>
    </reaction>
</comment>
<dbReference type="GO" id="GO:0000724">
    <property type="term" value="P:double-strand break repair via homologous recombination"/>
    <property type="evidence" value="ECO:0007669"/>
    <property type="project" value="TreeGrafter"/>
</dbReference>
<protein>
    <recommendedName>
        <fullName evidence="3">DNA 3'-5' helicase</fullName>
        <ecNumber evidence="3">5.6.2.4</ecNumber>
    </recommendedName>
</protein>
<keyword evidence="7" id="KW-1185">Reference proteome</keyword>
<dbReference type="PANTHER" id="PTHR13710">
    <property type="entry name" value="DNA HELICASE RECQ FAMILY MEMBER"/>
    <property type="match status" value="1"/>
</dbReference>
<dbReference type="GO" id="GO:0005694">
    <property type="term" value="C:chromosome"/>
    <property type="evidence" value="ECO:0007669"/>
    <property type="project" value="TreeGrafter"/>
</dbReference>
<dbReference type="SUPFAM" id="SSF52540">
    <property type="entry name" value="P-loop containing nucleoside triphosphate hydrolases"/>
    <property type="match status" value="1"/>
</dbReference>
<name>A0AAD9KFK6_RIDPI</name>
<dbReference type="InterPro" id="IPR027417">
    <property type="entry name" value="P-loop_NTPase"/>
</dbReference>
<dbReference type="Proteomes" id="UP001209878">
    <property type="component" value="Unassembled WGS sequence"/>
</dbReference>
<comment type="caution">
    <text evidence="6">The sequence shown here is derived from an EMBL/GenBank/DDBJ whole genome shotgun (WGS) entry which is preliminary data.</text>
</comment>
<dbReference type="Gene3D" id="3.40.50.300">
    <property type="entry name" value="P-loop containing nucleotide triphosphate hydrolases"/>
    <property type="match status" value="1"/>
</dbReference>
<evidence type="ECO:0000256" key="2">
    <source>
        <dbReference type="ARBA" id="ARBA00034617"/>
    </source>
</evidence>
<evidence type="ECO:0000313" key="6">
    <source>
        <dbReference type="EMBL" id="KAK2170195.1"/>
    </source>
</evidence>
<reference evidence="6" key="1">
    <citation type="journal article" date="2023" name="Mol. Biol. Evol.">
        <title>Third-Generation Sequencing Reveals the Adaptive Role of the Epigenome in Three Deep-Sea Polychaetes.</title>
        <authorList>
            <person name="Perez M."/>
            <person name="Aroh O."/>
            <person name="Sun Y."/>
            <person name="Lan Y."/>
            <person name="Juniper S.K."/>
            <person name="Young C.R."/>
            <person name="Angers B."/>
            <person name="Qian P.Y."/>
        </authorList>
    </citation>
    <scope>NUCLEOTIDE SEQUENCE</scope>
    <source>
        <strain evidence="6">R07B-5</strain>
    </source>
</reference>
<comment type="similarity">
    <text evidence="1">Belongs to the helicase family. RecQ subfamily.</text>
</comment>
<sequence length="571" mass="64472">MATIRSISHHLGMSEFEEATVRGKAMPDNLHLSISRDVDKDRSLISLLSGGRFAQCQSIIIYCTRRQQTDHVACLIRTHLQETAPPQTETETETETPQTTKTKKKAVKGPVFLWTAESYHAGLTPSARRRIQKAFMSGSLRVVVATVAFGMGLDKSDVRGIIHYTLPKSFESYVQEIGRAGRDGEPAFCHVFLDREGRDMNELKRHIYSNTVDRSAVKKLLREVFLPCRCREAHQKQQEGTNCPGSQITGRLCLGHERAIPVAAMVQKMDMKEEGIDTLLCYLELHEKRWLETLRPVYATCTLTCYGGAAQLQAVARKCPPVAVAIATEKRCGTSHAKCSRLEFAVVELSDRVGWSSGLVKKELKQLEWSTTELGLPRKSGVLIEFTDLAFHVRSPGDLTDTERDEVTNFLVDRLETQEATELRHLQLLYDTFYRVSHTDVWMCMDEVDEDRSSRLKRNIFTYFDKHSTVTSDVTTESSETGGEMGQLPPVLFKVTGSLSGVRADIGAFISLYGSEHRLSGRAIARVFHGIPSPCFPAEVWGRVRRFWRSYLDVDFNVLRKLATQEVLRYK</sequence>
<feature type="domain" description="Helicase C-terminal" evidence="5">
    <location>
        <begin position="39"/>
        <end position="225"/>
    </location>
</feature>
<dbReference type="GO" id="GO:0043138">
    <property type="term" value="F:3'-5' DNA helicase activity"/>
    <property type="evidence" value="ECO:0007669"/>
    <property type="project" value="UniProtKB-EC"/>
</dbReference>
<feature type="compositionally biased region" description="Low complexity" evidence="4">
    <location>
        <begin position="83"/>
        <end position="100"/>
    </location>
</feature>
<dbReference type="GO" id="GO:0009378">
    <property type="term" value="F:four-way junction helicase activity"/>
    <property type="evidence" value="ECO:0007669"/>
    <property type="project" value="TreeGrafter"/>
</dbReference>
<evidence type="ECO:0000256" key="3">
    <source>
        <dbReference type="ARBA" id="ARBA00034808"/>
    </source>
</evidence>
<evidence type="ECO:0000313" key="7">
    <source>
        <dbReference type="Proteomes" id="UP001209878"/>
    </source>
</evidence>
<dbReference type="GO" id="GO:0005634">
    <property type="term" value="C:nucleus"/>
    <property type="evidence" value="ECO:0007669"/>
    <property type="project" value="TreeGrafter"/>
</dbReference>
<organism evidence="6 7">
    <name type="scientific">Ridgeia piscesae</name>
    <name type="common">Tubeworm</name>
    <dbReference type="NCBI Taxonomy" id="27915"/>
    <lineage>
        <taxon>Eukaryota</taxon>
        <taxon>Metazoa</taxon>
        <taxon>Spiralia</taxon>
        <taxon>Lophotrochozoa</taxon>
        <taxon>Annelida</taxon>
        <taxon>Polychaeta</taxon>
        <taxon>Sedentaria</taxon>
        <taxon>Canalipalpata</taxon>
        <taxon>Sabellida</taxon>
        <taxon>Siboglinidae</taxon>
        <taxon>Ridgeia</taxon>
    </lineage>
</organism>
<dbReference type="EC" id="5.6.2.4" evidence="3"/>
<evidence type="ECO:0000259" key="5">
    <source>
        <dbReference type="PROSITE" id="PS51194"/>
    </source>
</evidence>
<evidence type="ECO:0000256" key="1">
    <source>
        <dbReference type="ARBA" id="ARBA00005446"/>
    </source>
</evidence>
<evidence type="ECO:0000256" key="4">
    <source>
        <dbReference type="SAM" id="MobiDB-lite"/>
    </source>
</evidence>
<dbReference type="GO" id="GO:0005737">
    <property type="term" value="C:cytoplasm"/>
    <property type="evidence" value="ECO:0007669"/>
    <property type="project" value="TreeGrafter"/>
</dbReference>
<feature type="region of interest" description="Disordered" evidence="4">
    <location>
        <begin position="83"/>
        <end position="104"/>
    </location>
</feature>
<dbReference type="PROSITE" id="PS51194">
    <property type="entry name" value="HELICASE_CTER"/>
    <property type="match status" value="1"/>
</dbReference>
<gene>
    <name evidence="6" type="ORF">NP493_1161g00053</name>
</gene>
<dbReference type="EMBL" id="JAODUO010001159">
    <property type="protein sequence ID" value="KAK2170195.1"/>
    <property type="molecule type" value="Genomic_DNA"/>
</dbReference>